<reference evidence="3" key="1">
    <citation type="submission" date="2015-07" db="EMBL/GenBank/DDBJ databases">
        <authorList>
            <person name="Rodrigo-Torres Lidia"/>
            <person name="Arahal R.David."/>
        </authorList>
    </citation>
    <scope>NUCLEOTIDE SEQUENCE [LARGE SCALE GENOMIC DNA]</scope>
    <source>
        <strain evidence="3">CECT 5112</strain>
    </source>
</reference>
<organism evidence="2 3">
    <name type="scientific">Roseibium alexandrii</name>
    <dbReference type="NCBI Taxonomy" id="388408"/>
    <lineage>
        <taxon>Bacteria</taxon>
        <taxon>Pseudomonadati</taxon>
        <taxon>Pseudomonadota</taxon>
        <taxon>Alphaproteobacteria</taxon>
        <taxon>Hyphomicrobiales</taxon>
        <taxon>Stappiaceae</taxon>
        <taxon>Roseibium</taxon>
    </lineage>
</organism>
<protein>
    <submittedName>
        <fullName evidence="2">Uncharacterized protein</fullName>
    </submittedName>
</protein>
<evidence type="ECO:0000256" key="1">
    <source>
        <dbReference type="SAM" id="Phobius"/>
    </source>
</evidence>
<evidence type="ECO:0000313" key="2">
    <source>
        <dbReference type="EMBL" id="CTQ75315.1"/>
    </source>
</evidence>
<sequence>MLRIILTQLFLFLLPFACYACYLWLSKKGDNPESWSRGPVAWLTVAGLFLTISGFVAVAQFNRAPEGTQYRPAEFRDGELIPGRFE</sequence>
<evidence type="ECO:0000313" key="3">
    <source>
        <dbReference type="Proteomes" id="UP000053235"/>
    </source>
</evidence>
<keyword evidence="3" id="KW-1185">Reference proteome</keyword>
<dbReference type="EMBL" id="CXWD01000020">
    <property type="protein sequence ID" value="CTQ75315.1"/>
    <property type="molecule type" value="Genomic_DNA"/>
</dbReference>
<name>A0A0M7AJH6_9HYPH</name>
<dbReference type="Proteomes" id="UP000053235">
    <property type="component" value="Unassembled WGS sequence"/>
</dbReference>
<gene>
    <name evidence="2" type="ORF">LAX5112_04182</name>
</gene>
<keyword evidence="1" id="KW-0812">Transmembrane</keyword>
<dbReference type="AlphaFoldDB" id="A0A0M7AJH6"/>
<dbReference type="OrthoDB" id="7366326at2"/>
<dbReference type="Pfam" id="PF19606">
    <property type="entry name" value="DUF6111"/>
    <property type="match status" value="1"/>
</dbReference>
<dbReference type="InterPro" id="IPR046093">
    <property type="entry name" value="DUF6111"/>
</dbReference>
<accession>A0A0M7AJH6</accession>
<proteinExistence type="predicted"/>
<feature type="transmembrane region" description="Helical" evidence="1">
    <location>
        <begin position="40"/>
        <end position="61"/>
    </location>
</feature>
<keyword evidence="1" id="KW-0472">Membrane</keyword>
<dbReference type="RefSeq" id="WP_008194232.1">
    <property type="nucleotide sequence ID" value="NZ_CXWD01000020.1"/>
</dbReference>
<dbReference type="STRING" id="388408.LAX5112_04182"/>
<keyword evidence="1" id="KW-1133">Transmembrane helix</keyword>